<dbReference type="Proteomes" id="UP000003477">
    <property type="component" value="Unassembled WGS sequence"/>
</dbReference>
<dbReference type="PATRIC" id="fig|423471.3.peg.4957"/>
<dbReference type="RefSeq" id="WP_007313070.1">
    <property type="nucleotide sequence ID" value="NZ_AESD01000816.1"/>
</dbReference>
<name>G5JD07_CROWT</name>
<accession>G5JD07</accession>
<protein>
    <submittedName>
        <fullName evidence="1">Uncharacterized protein</fullName>
    </submittedName>
</protein>
<gene>
    <name evidence="1" type="ORF">CWATWH0003_5306</name>
</gene>
<dbReference type="InterPro" id="IPR057930">
    <property type="entry name" value="Antitoxin_put"/>
</dbReference>
<comment type="caution">
    <text evidence="1">The sequence shown here is derived from an EMBL/GenBank/DDBJ whole genome shotgun (WGS) entry which is preliminary data.</text>
</comment>
<evidence type="ECO:0000313" key="2">
    <source>
        <dbReference type="Proteomes" id="UP000003477"/>
    </source>
</evidence>
<organism evidence="1 2">
    <name type="scientific">Crocosphaera watsonii WH 0003</name>
    <dbReference type="NCBI Taxonomy" id="423471"/>
    <lineage>
        <taxon>Bacteria</taxon>
        <taxon>Bacillati</taxon>
        <taxon>Cyanobacteriota</taxon>
        <taxon>Cyanophyceae</taxon>
        <taxon>Oscillatoriophycideae</taxon>
        <taxon>Chroococcales</taxon>
        <taxon>Aphanothecaceae</taxon>
        <taxon>Crocosphaera</taxon>
    </lineage>
</organism>
<dbReference type="GeneID" id="88768624"/>
<evidence type="ECO:0000313" key="1">
    <source>
        <dbReference type="EMBL" id="EHJ09934.1"/>
    </source>
</evidence>
<proteinExistence type="predicted"/>
<sequence length="65" mass="7521">MTNPQQQALKPILKELLYELLTQEQDLLKDLIYEVIEDIAMANAIKEGIDTENVSREEIFSLLED</sequence>
<dbReference type="EMBL" id="AESD01000816">
    <property type="protein sequence ID" value="EHJ09934.1"/>
    <property type="molecule type" value="Genomic_DNA"/>
</dbReference>
<dbReference type="AlphaFoldDB" id="G5JD07"/>
<reference evidence="1 2" key="1">
    <citation type="journal article" date="2011" name="Front. Microbiol.">
        <title>Two Strains of Crocosphaera watsonii with Highly Conserved Genomes are Distinguished by Strain-Specific Features.</title>
        <authorList>
            <person name="Bench S.R."/>
            <person name="Ilikchyan I.N."/>
            <person name="Tripp H.J."/>
            <person name="Zehr J.P."/>
        </authorList>
    </citation>
    <scope>NUCLEOTIDE SEQUENCE [LARGE SCALE GENOMIC DNA]</scope>
    <source>
        <strain evidence="1 2">WH 0003</strain>
    </source>
</reference>
<dbReference type="Pfam" id="PF25734">
    <property type="entry name" value="RelB_like_antitoxin"/>
    <property type="match status" value="1"/>
</dbReference>